<dbReference type="Gene3D" id="3.40.50.300">
    <property type="entry name" value="P-loop containing nucleotide triphosphate hydrolases"/>
    <property type="match status" value="1"/>
</dbReference>
<evidence type="ECO:0000256" key="10">
    <source>
        <dbReference type="ARBA" id="ARBA00048567"/>
    </source>
</evidence>
<dbReference type="PRINTS" id="PR01100">
    <property type="entry name" value="SHIKIMTKNASE"/>
</dbReference>
<dbReference type="GO" id="GO:0005524">
    <property type="term" value="F:ATP binding"/>
    <property type="evidence" value="ECO:0007669"/>
    <property type="project" value="UniProtKB-KW"/>
</dbReference>
<dbReference type="EMBL" id="MG264610">
    <property type="protein sequence ID" value="AUG32061.1"/>
    <property type="molecule type" value="Genomic_DNA"/>
</dbReference>
<sequence>MQISKLSKRLQGLNIYIIGIMGSGKSTVGRPLAKLLNYSFIDTDKVIEGVTNSKISEIFIHHGESYFRSLEQNVLKEISQRHSLIIATGGGIVTKASNWGTMHQGIVVWLDLAPSTIQLRLSMDGIERPLIMNTNLEVKLQDLMKDRRSLYGEADLHILPDNDSPEKVAQQIVEALPGILKL</sequence>
<keyword evidence="5" id="KW-0808">Transferase</keyword>
<comment type="pathway">
    <text evidence="1">Metabolic intermediate biosynthesis; chorismate biosynthesis; chorismate from D-erythrose 4-phosphate and phosphoenolpyruvate: step 5/7.</text>
</comment>
<evidence type="ECO:0000256" key="8">
    <source>
        <dbReference type="ARBA" id="ARBA00022840"/>
    </source>
</evidence>
<comment type="catalytic activity">
    <reaction evidence="10">
        <text>shikimate + ATP = 3-phosphoshikimate + ADP + H(+)</text>
        <dbReference type="Rhea" id="RHEA:13121"/>
        <dbReference type="ChEBI" id="CHEBI:15378"/>
        <dbReference type="ChEBI" id="CHEBI:30616"/>
        <dbReference type="ChEBI" id="CHEBI:36208"/>
        <dbReference type="ChEBI" id="CHEBI:145989"/>
        <dbReference type="ChEBI" id="CHEBI:456216"/>
        <dbReference type="EC" id="2.7.1.71"/>
    </reaction>
</comment>
<dbReference type="PANTHER" id="PTHR21087">
    <property type="entry name" value="SHIKIMATE KINASE"/>
    <property type="match status" value="1"/>
</dbReference>
<dbReference type="UniPathway" id="UPA00053">
    <property type="reaction ID" value="UER00088"/>
</dbReference>
<organism evidence="11">
    <name type="scientific">Paulinella longichromatophora</name>
    <dbReference type="NCBI Taxonomy" id="1708747"/>
    <lineage>
        <taxon>Eukaryota</taxon>
        <taxon>Sar</taxon>
        <taxon>Rhizaria</taxon>
        <taxon>Cercozoa</taxon>
        <taxon>Imbricatea</taxon>
        <taxon>Silicofilosea</taxon>
        <taxon>Euglyphida</taxon>
        <taxon>Paulinellidae</taxon>
        <taxon>Paulinella</taxon>
    </lineage>
</organism>
<dbReference type="GO" id="GO:0005829">
    <property type="term" value="C:cytosol"/>
    <property type="evidence" value="ECO:0007669"/>
    <property type="project" value="TreeGrafter"/>
</dbReference>
<evidence type="ECO:0000313" key="11">
    <source>
        <dbReference type="EMBL" id="AUG32061.1"/>
    </source>
</evidence>
<accession>A0A2H4ZNH2</accession>
<comment type="similarity">
    <text evidence="2">Belongs to the shikimate kinase family.</text>
</comment>
<dbReference type="InterPro" id="IPR000623">
    <property type="entry name" value="Shikimate_kinase/TSH1"/>
</dbReference>
<dbReference type="GO" id="GO:0009073">
    <property type="term" value="P:aromatic amino acid family biosynthetic process"/>
    <property type="evidence" value="ECO:0007669"/>
    <property type="project" value="UniProtKB-KW"/>
</dbReference>
<dbReference type="PANTHER" id="PTHR21087:SF16">
    <property type="entry name" value="SHIKIMATE KINASE 1, CHLOROPLASTIC"/>
    <property type="match status" value="1"/>
</dbReference>
<evidence type="ECO:0000256" key="9">
    <source>
        <dbReference type="ARBA" id="ARBA00023141"/>
    </source>
</evidence>
<dbReference type="GO" id="GO:0004765">
    <property type="term" value="F:shikimate kinase activity"/>
    <property type="evidence" value="ECO:0007669"/>
    <property type="project" value="UniProtKB-EC"/>
</dbReference>
<protein>
    <recommendedName>
        <fullName evidence="3">shikimate kinase</fullName>
        <ecNumber evidence="3">2.7.1.71</ecNumber>
    </recommendedName>
</protein>
<dbReference type="HAMAP" id="MF_00109">
    <property type="entry name" value="Shikimate_kinase"/>
    <property type="match status" value="1"/>
</dbReference>
<keyword evidence="9" id="KW-0057">Aromatic amino acid biosynthesis</keyword>
<dbReference type="InterPro" id="IPR031322">
    <property type="entry name" value="Shikimate/glucono_kinase"/>
</dbReference>
<dbReference type="Pfam" id="PF01202">
    <property type="entry name" value="SKI"/>
    <property type="match status" value="1"/>
</dbReference>
<keyword evidence="11" id="KW-0934">Plastid</keyword>
<evidence type="ECO:0000256" key="4">
    <source>
        <dbReference type="ARBA" id="ARBA00022605"/>
    </source>
</evidence>
<dbReference type="GO" id="GO:0009423">
    <property type="term" value="P:chorismate biosynthetic process"/>
    <property type="evidence" value="ECO:0007669"/>
    <property type="project" value="UniProtKB-UniPathway"/>
</dbReference>
<keyword evidence="4" id="KW-0028">Amino-acid biosynthesis</keyword>
<geneLocation type="plastid" evidence="11"/>
<evidence type="ECO:0000256" key="3">
    <source>
        <dbReference type="ARBA" id="ARBA00012154"/>
    </source>
</evidence>
<gene>
    <name evidence="11" type="primary">aroK</name>
    <name evidence="11" type="ORF">PLO_046</name>
</gene>
<dbReference type="EC" id="2.7.1.71" evidence="3"/>
<evidence type="ECO:0000256" key="7">
    <source>
        <dbReference type="ARBA" id="ARBA00022777"/>
    </source>
</evidence>
<dbReference type="PROSITE" id="PS01128">
    <property type="entry name" value="SHIKIMATE_KINASE"/>
    <property type="match status" value="1"/>
</dbReference>
<evidence type="ECO:0000256" key="5">
    <source>
        <dbReference type="ARBA" id="ARBA00022679"/>
    </source>
</evidence>
<dbReference type="InterPro" id="IPR023000">
    <property type="entry name" value="Shikimate_kinase_CS"/>
</dbReference>
<reference evidence="11" key="1">
    <citation type="submission" date="2017-10" db="EMBL/GenBank/DDBJ databases">
        <title>Paulinella longichromatophora chromatophore genome.</title>
        <authorList>
            <person name="Lhee D."/>
            <person name="Yoon H.S."/>
        </authorList>
    </citation>
    <scope>NUCLEOTIDE SEQUENCE</scope>
</reference>
<evidence type="ECO:0000256" key="1">
    <source>
        <dbReference type="ARBA" id="ARBA00004842"/>
    </source>
</evidence>
<name>A0A2H4ZNH2_9EUKA</name>
<keyword evidence="8" id="KW-0067">ATP-binding</keyword>
<proteinExistence type="inferred from homology"/>
<dbReference type="SUPFAM" id="SSF52540">
    <property type="entry name" value="P-loop containing nucleoside triphosphate hydrolases"/>
    <property type="match status" value="1"/>
</dbReference>
<keyword evidence="6" id="KW-0547">Nucleotide-binding</keyword>
<evidence type="ECO:0000256" key="2">
    <source>
        <dbReference type="ARBA" id="ARBA00006997"/>
    </source>
</evidence>
<keyword evidence="7 11" id="KW-0418">Kinase</keyword>
<dbReference type="InterPro" id="IPR027417">
    <property type="entry name" value="P-loop_NTPase"/>
</dbReference>
<evidence type="ECO:0000256" key="6">
    <source>
        <dbReference type="ARBA" id="ARBA00022741"/>
    </source>
</evidence>
<dbReference type="GO" id="GO:0008652">
    <property type="term" value="P:amino acid biosynthetic process"/>
    <property type="evidence" value="ECO:0007669"/>
    <property type="project" value="UniProtKB-KW"/>
</dbReference>
<dbReference type="AlphaFoldDB" id="A0A2H4ZNH2"/>
<dbReference type="CDD" id="cd00464">
    <property type="entry name" value="SK"/>
    <property type="match status" value="1"/>
</dbReference>